<keyword evidence="3" id="KW-0805">Transcription regulation</keyword>
<dbReference type="FunFam" id="1.10.10.10:FF:000005">
    <property type="entry name" value="Two-component system response regulator"/>
    <property type="match status" value="1"/>
</dbReference>
<dbReference type="GO" id="GO:0032993">
    <property type="term" value="C:protein-DNA complex"/>
    <property type="evidence" value="ECO:0007669"/>
    <property type="project" value="TreeGrafter"/>
</dbReference>
<feature type="domain" description="OmpR/PhoB-type" evidence="9">
    <location>
        <begin position="124"/>
        <end position="222"/>
    </location>
</feature>
<keyword evidence="4 7" id="KW-0238">DNA-binding</keyword>
<keyword evidence="1 6" id="KW-0597">Phosphoprotein</keyword>
<accession>A0A081BRE1</accession>
<dbReference type="PANTHER" id="PTHR48111">
    <property type="entry name" value="REGULATOR OF RPOS"/>
    <property type="match status" value="1"/>
</dbReference>
<evidence type="ECO:0000259" key="9">
    <source>
        <dbReference type="PROSITE" id="PS51755"/>
    </source>
</evidence>
<feature type="modified residue" description="4-aspartylphosphate" evidence="6">
    <location>
        <position position="51"/>
    </location>
</feature>
<evidence type="ECO:0000313" key="10">
    <source>
        <dbReference type="EMBL" id="GAK53972.1"/>
    </source>
</evidence>
<dbReference type="SMART" id="SM00448">
    <property type="entry name" value="REC"/>
    <property type="match status" value="1"/>
</dbReference>
<protein>
    <submittedName>
        <fullName evidence="10">Response regulator receiver domain protein, CheY-like protein</fullName>
    </submittedName>
</protein>
<dbReference type="Gene3D" id="1.10.10.10">
    <property type="entry name" value="Winged helix-like DNA-binding domain superfamily/Winged helix DNA-binding domain"/>
    <property type="match status" value="1"/>
</dbReference>
<proteinExistence type="predicted"/>
<dbReference type="GO" id="GO:0000976">
    <property type="term" value="F:transcription cis-regulatory region binding"/>
    <property type="evidence" value="ECO:0007669"/>
    <property type="project" value="TreeGrafter"/>
</dbReference>
<evidence type="ECO:0000313" key="11">
    <source>
        <dbReference type="Proteomes" id="UP000030700"/>
    </source>
</evidence>
<dbReference type="GO" id="GO:0005829">
    <property type="term" value="C:cytosol"/>
    <property type="evidence" value="ECO:0007669"/>
    <property type="project" value="TreeGrafter"/>
</dbReference>
<evidence type="ECO:0000256" key="2">
    <source>
        <dbReference type="ARBA" id="ARBA00023012"/>
    </source>
</evidence>
<dbReference type="InterPro" id="IPR039420">
    <property type="entry name" value="WalR-like"/>
</dbReference>
<evidence type="ECO:0000259" key="8">
    <source>
        <dbReference type="PROSITE" id="PS50110"/>
    </source>
</evidence>
<dbReference type="SMART" id="SM00862">
    <property type="entry name" value="Trans_reg_C"/>
    <property type="match status" value="1"/>
</dbReference>
<dbReference type="PROSITE" id="PS50110">
    <property type="entry name" value="RESPONSE_REGULATORY"/>
    <property type="match status" value="1"/>
</dbReference>
<dbReference type="PANTHER" id="PTHR48111:SF22">
    <property type="entry name" value="REGULATOR OF RPOS"/>
    <property type="match status" value="1"/>
</dbReference>
<evidence type="ECO:0000256" key="7">
    <source>
        <dbReference type="PROSITE-ProRule" id="PRU01091"/>
    </source>
</evidence>
<feature type="DNA-binding region" description="OmpR/PhoB-type" evidence="7">
    <location>
        <begin position="124"/>
        <end position="222"/>
    </location>
</feature>
<dbReference type="AlphaFoldDB" id="A0A081BRE1"/>
<dbReference type="SUPFAM" id="SSF52172">
    <property type="entry name" value="CheY-like"/>
    <property type="match status" value="1"/>
</dbReference>
<evidence type="ECO:0000256" key="1">
    <source>
        <dbReference type="ARBA" id="ARBA00022553"/>
    </source>
</evidence>
<feature type="domain" description="Response regulatory" evidence="8">
    <location>
        <begin position="2"/>
        <end position="116"/>
    </location>
</feature>
<dbReference type="Gene3D" id="6.10.250.690">
    <property type="match status" value="1"/>
</dbReference>
<evidence type="ECO:0000256" key="5">
    <source>
        <dbReference type="ARBA" id="ARBA00023163"/>
    </source>
</evidence>
<evidence type="ECO:0000256" key="3">
    <source>
        <dbReference type="ARBA" id="ARBA00023015"/>
    </source>
</evidence>
<dbReference type="InterPro" id="IPR001867">
    <property type="entry name" value="OmpR/PhoB-type_DNA-bd"/>
</dbReference>
<keyword evidence="11" id="KW-1185">Reference proteome</keyword>
<dbReference type="EMBL" id="DF820460">
    <property type="protein sequence ID" value="GAK53972.1"/>
    <property type="molecule type" value="Genomic_DNA"/>
</dbReference>
<dbReference type="Proteomes" id="UP000030700">
    <property type="component" value="Unassembled WGS sequence"/>
</dbReference>
<dbReference type="InterPro" id="IPR006291">
    <property type="entry name" value="CusR-like"/>
</dbReference>
<dbReference type="InterPro" id="IPR036388">
    <property type="entry name" value="WH-like_DNA-bd_sf"/>
</dbReference>
<dbReference type="Pfam" id="PF00072">
    <property type="entry name" value="Response_reg"/>
    <property type="match status" value="1"/>
</dbReference>
<gene>
    <name evidence="10" type="ORF">U14_05249</name>
</gene>
<keyword evidence="2" id="KW-0902">Two-component regulatory system</keyword>
<evidence type="ECO:0000256" key="6">
    <source>
        <dbReference type="PROSITE-ProRule" id="PRU00169"/>
    </source>
</evidence>
<dbReference type="InterPro" id="IPR001789">
    <property type="entry name" value="Sig_transdc_resp-reg_receiver"/>
</dbReference>
<dbReference type="GO" id="GO:0006355">
    <property type="term" value="P:regulation of DNA-templated transcription"/>
    <property type="evidence" value="ECO:0007669"/>
    <property type="project" value="InterPro"/>
</dbReference>
<dbReference type="CDD" id="cd00383">
    <property type="entry name" value="trans_reg_C"/>
    <property type="match status" value="1"/>
</dbReference>
<dbReference type="STRING" id="1499966.U14_05249"/>
<dbReference type="Pfam" id="PF00486">
    <property type="entry name" value="Trans_reg_C"/>
    <property type="match status" value="1"/>
</dbReference>
<organism evidence="10">
    <name type="scientific">Candidatus Moduliflexus flocculans</name>
    <dbReference type="NCBI Taxonomy" id="1499966"/>
    <lineage>
        <taxon>Bacteria</taxon>
        <taxon>Candidatus Moduliflexota</taxon>
        <taxon>Candidatus Moduliflexia</taxon>
        <taxon>Candidatus Moduliflexales</taxon>
        <taxon>Candidatus Moduliflexaceae</taxon>
    </lineage>
</organism>
<dbReference type="HOGENOM" id="CLU_000445_30_1_0"/>
<keyword evidence="5" id="KW-0804">Transcription</keyword>
<dbReference type="InterPro" id="IPR011006">
    <property type="entry name" value="CheY-like_superfamily"/>
</dbReference>
<dbReference type="FunFam" id="3.40.50.2300:FF:000001">
    <property type="entry name" value="DNA-binding response regulator PhoB"/>
    <property type="match status" value="1"/>
</dbReference>
<reference evidence="10" key="1">
    <citation type="journal article" date="2015" name="PeerJ">
        <title>First genomic representation of candidate bacterial phylum KSB3 points to enhanced environmental sensing as a trigger of wastewater bulking.</title>
        <authorList>
            <person name="Sekiguchi Y."/>
            <person name="Ohashi A."/>
            <person name="Parks D.H."/>
            <person name="Yamauchi T."/>
            <person name="Tyson G.W."/>
            <person name="Hugenholtz P."/>
        </authorList>
    </citation>
    <scope>NUCLEOTIDE SEQUENCE [LARGE SCALE GENOMIC DNA]</scope>
</reference>
<dbReference type="PROSITE" id="PS51755">
    <property type="entry name" value="OMPR_PHOB"/>
    <property type="match status" value="1"/>
</dbReference>
<dbReference type="Gene3D" id="3.40.50.2300">
    <property type="match status" value="1"/>
</dbReference>
<dbReference type="GO" id="GO:0000156">
    <property type="term" value="F:phosphorelay response regulator activity"/>
    <property type="evidence" value="ECO:0007669"/>
    <property type="project" value="TreeGrafter"/>
</dbReference>
<dbReference type="NCBIfam" id="TIGR01387">
    <property type="entry name" value="cztR_silR_copR"/>
    <property type="match status" value="1"/>
</dbReference>
<evidence type="ECO:0000256" key="4">
    <source>
        <dbReference type="ARBA" id="ARBA00023125"/>
    </source>
</evidence>
<name>A0A081BRE1_9BACT</name>
<sequence>MRILVIEDDRKVAGFIQKGLMEEQYAVDICYDGVDGLFWATEYAYDVILLDIMLPKKDGLSVCRELRASKITTPIIMLTARDTVDDKIKGLDVGADDYLAKPFSFGELLARVRALLRRSQNYTTPLLKLADLELDPASHNVTRGGQEITLTGKEYALLEYLLRNQGRVLTETLIVEHVWDMNYEPGTNVLNVYIHHLRNKIDKGFDKKLLHTIRGAGYVLKIGTHSD</sequence>
<dbReference type="CDD" id="cd19935">
    <property type="entry name" value="REC_OmpR_CusR-like"/>
    <property type="match status" value="1"/>
</dbReference>